<dbReference type="PANTHER" id="PTHR43420">
    <property type="entry name" value="ACETYLTRANSFERASE"/>
    <property type="match status" value="1"/>
</dbReference>
<keyword evidence="1 4" id="KW-0808">Transferase</keyword>
<evidence type="ECO:0000313" key="4">
    <source>
        <dbReference type="EMBL" id="APZ97050.1"/>
    </source>
</evidence>
<dbReference type="Proteomes" id="UP000187735">
    <property type="component" value="Chromosome"/>
</dbReference>
<dbReference type="KEGG" id="fmr:Fuma_06728"/>
<dbReference type="CDD" id="cd04301">
    <property type="entry name" value="NAT_SF"/>
    <property type="match status" value="1"/>
</dbReference>
<sequence>MTQQRFKRFRMELDLRAVDLPPAVLPDGYRWVTWRTILSERHAQVKWRSFRNDLDGRVFECLTNIDGCRRLITEIGKQAKFCPMATWMVAFQPELSWPADDCGTIQGIARPGGIGSIQNIGVVPEHRGMGIGRAILLKSLEGFWQCGCNTATLEVTALNRVAVSLYRSLGFRITRVLYRAAERGKVITGTERLPGNAESELTIA</sequence>
<evidence type="ECO:0000259" key="3">
    <source>
        <dbReference type="PROSITE" id="PS51186"/>
    </source>
</evidence>
<proteinExistence type="predicted"/>
<dbReference type="Pfam" id="PF00583">
    <property type="entry name" value="Acetyltransf_1"/>
    <property type="match status" value="1"/>
</dbReference>
<organism evidence="4 5">
    <name type="scientific">Fuerstiella marisgermanici</name>
    <dbReference type="NCBI Taxonomy" id="1891926"/>
    <lineage>
        <taxon>Bacteria</taxon>
        <taxon>Pseudomonadati</taxon>
        <taxon>Planctomycetota</taxon>
        <taxon>Planctomycetia</taxon>
        <taxon>Planctomycetales</taxon>
        <taxon>Planctomycetaceae</taxon>
        <taxon>Fuerstiella</taxon>
    </lineage>
</organism>
<accession>A0A1P8WSM4</accession>
<dbReference type="Gene3D" id="3.40.630.30">
    <property type="match status" value="1"/>
</dbReference>
<dbReference type="STRING" id="1891926.Fuma_06728"/>
<dbReference type="EMBL" id="CP017641">
    <property type="protein sequence ID" value="APZ97050.1"/>
    <property type="molecule type" value="Genomic_DNA"/>
</dbReference>
<feature type="domain" description="N-acetyltransferase" evidence="3">
    <location>
        <begin position="57"/>
        <end position="194"/>
    </location>
</feature>
<dbReference type="InterPro" id="IPR000182">
    <property type="entry name" value="GNAT_dom"/>
</dbReference>
<keyword evidence="2" id="KW-0012">Acyltransferase</keyword>
<name>A0A1P8WSM4_9PLAN</name>
<dbReference type="GO" id="GO:0016747">
    <property type="term" value="F:acyltransferase activity, transferring groups other than amino-acyl groups"/>
    <property type="evidence" value="ECO:0007669"/>
    <property type="project" value="InterPro"/>
</dbReference>
<dbReference type="AlphaFoldDB" id="A0A1P8WSM4"/>
<evidence type="ECO:0000313" key="5">
    <source>
        <dbReference type="Proteomes" id="UP000187735"/>
    </source>
</evidence>
<gene>
    <name evidence="4" type="ORF">Fuma_06728</name>
</gene>
<dbReference type="SUPFAM" id="SSF55729">
    <property type="entry name" value="Acyl-CoA N-acyltransferases (Nat)"/>
    <property type="match status" value="1"/>
</dbReference>
<protein>
    <submittedName>
        <fullName evidence="4">Putative acetyltransferase</fullName>
    </submittedName>
</protein>
<keyword evidence="5" id="KW-1185">Reference proteome</keyword>
<dbReference type="PANTHER" id="PTHR43420:SF44">
    <property type="entry name" value="ACETYLTRANSFERASE YPEA"/>
    <property type="match status" value="1"/>
</dbReference>
<evidence type="ECO:0000256" key="1">
    <source>
        <dbReference type="ARBA" id="ARBA00022679"/>
    </source>
</evidence>
<reference evidence="4 5" key="1">
    <citation type="journal article" date="2016" name="Front. Microbiol.">
        <title>Fuerstia marisgermanicae gen. nov., sp. nov., an Unusual Member of the Phylum Planctomycetes from the German Wadden Sea.</title>
        <authorList>
            <person name="Kohn T."/>
            <person name="Heuer A."/>
            <person name="Jogler M."/>
            <person name="Vollmers J."/>
            <person name="Boedeker C."/>
            <person name="Bunk B."/>
            <person name="Rast P."/>
            <person name="Borchert D."/>
            <person name="Glockner I."/>
            <person name="Freese H.M."/>
            <person name="Klenk H.P."/>
            <person name="Overmann J."/>
            <person name="Kaster A.K."/>
            <person name="Rohde M."/>
            <person name="Wiegand S."/>
            <person name="Jogler C."/>
        </authorList>
    </citation>
    <scope>NUCLEOTIDE SEQUENCE [LARGE SCALE GENOMIC DNA]</scope>
    <source>
        <strain evidence="4 5">NH11</strain>
    </source>
</reference>
<evidence type="ECO:0000256" key="2">
    <source>
        <dbReference type="ARBA" id="ARBA00023315"/>
    </source>
</evidence>
<dbReference type="InterPro" id="IPR050680">
    <property type="entry name" value="YpeA/RimI_acetyltransf"/>
</dbReference>
<dbReference type="InterPro" id="IPR016181">
    <property type="entry name" value="Acyl_CoA_acyltransferase"/>
</dbReference>
<dbReference type="RefSeq" id="WP_077027994.1">
    <property type="nucleotide sequence ID" value="NZ_CP017641.1"/>
</dbReference>
<dbReference type="PROSITE" id="PS51186">
    <property type="entry name" value="GNAT"/>
    <property type="match status" value="1"/>
</dbReference>